<comment type="subcellular location">
    <subcellularLocation>
        <location evidence="1">Nucleus</location>
    </subcellularLocation>
</comment>
<evidence type="ECO:0008006" key="7">
    <source>
        <dbReference type="Google" id="ProtNLM"/>
    </source>
</evidence>
<dbReference type="AlphaFoldDB" id="A0A8X7N6K0"/>
<feature type="compositionally biased region" description="Basic and acidic residues" evidence="4">
    <location>
        <begin position="237"/>
        <end position="259"/>
    </location>
</feature>
<dbReference type="GO" id="GO:0006397">
    <property type="term" value="P:mRNA processing"/>
    <property type="evidence" value="ECO:0007669"/>
    <property type="project" value="InterPro"/>
</dbReference>
<keyword evidence="2" id="KW-0539">Nucleus</keyword>
<dbReference type="GO" id="GO:0000445">
    <property type="term" value="C:THO complex part of transcription export complex"/>
    <property type="evidence" value="ECO:0007669"/>
    <property type="project" value="InterPro"/>
</dbReference>
<name>A0A8X7N6K0_9BASI</name>
<gene>
    <name evidence="5" type="ORF">A4X09_0g5029</name>
</gene>
<keyword evidence="3" id="KW-0175">Coiled coil</keyword>
<sequence length="528" mass="56442">MDNDLAPYAGQEQDALLRARLLTEDRQFRRITRKIINLSAPELKEEANPSGPSSAPASLESLTPKLAAALTSVHLELSTFAHNAKRYAFLASTSLPAQKAAYEAQSADLDSQIAQRKKNIANLRAELDFVQRERRNKLVYDDIARQINSFPTRAELNDRLERLHRELASLRNEVQAYDELDERARTRFRVEICEKLEGLQRDLGEEVGRRERSAVERAQEGGEDLDAEVAALEADTDAARNARGGEGEGGRHEDEREPGEVEEGEADAPAASSASSKQQSRRTAAAPKTASSSKRLTDTIMRDHTPSRTSSPAPAPAPAAGFTPSGSRKRARTEEDEEDIILVQETKGGPSQDSAATVKGKGKIDPIMITIDDDTASSLTSLEEGEHSDVEFLEVQNSKKDLISTADATQGQQAQDAEAHEDQEVAEEEAAPPSASKRGGRAKRKSTGPSTRGRRKSSMSAEKEKDTSGPAAAAVAESGAPTGGRKSQGGRASVSGSGSGSGSGNAGTGEASSPATASAPPSRKRRRA</sequence>
<feature type="compositionally biased region" description="Low complexity" evidence="4">
    <location>
        <begin position="508"/>
        <end position="521"/>
    </location>
</feature>
<feature type="compositionally biased region" description="Low complexity" evidence="4">
    <location>
        <begin position="307"/>
        <end position="326"/>
    </location>
</feature>
<evidence type="ECO:0000256" key="4">
    <source>
        <dbReference type="SAM" id="MobiDB-lite"/>
    </source>
</evidence>
<feature type="compositionally biased region" description="Basic and acidic residues" evidence="4">
    <location>
        <begin position="206"/>
        <end position="220"/>
    </location>
</feature>
<dbReference type="InterPro" id="IPR008501">
    <property type="entry name" value="THOC7/Mft1"/>
</dbReference>
<reference evidence="5" key="1">
    <citation type="submission" date="2016-04" db="EMBL/GenBank/DDBJ databases">
        <authorList>
            <person name="Nguyen H.D."/>
            <person name="Samba Siva P."/>
            <person name="Cullis J."/>
            <person name="Levesque C.A."/>
            <person name="Hambleton S."/>
        </authorList>
    </citation>
    <scope>NUCLEOTIDE SEQUENCE</scope>
    <source>
        <strain evidence="5">DAOMC 236422</strain>
    </source>
</reference>
<comment type="caution">
    <text evidence="5">The sequence shown here is derived from an EMBL/GenBank/DDBJ whole genome shotgun (WGS) entry which is preliminary data.</text>
</comment>
<keyword evidence="6" id="KW-1185">Reference proteome</keyword>
<protein>
    <recommendedName>
        <fullName evidence="7">THO complex subunit 7</fullName>
    </recommendedName>
</protein>
<reference evidence="5" key="2">
    <citation type="journal article" date="2019" name="IMA Fungus">
        <title>Genome sequencing and comparison of five Tilletia species to identify candidate genes for the detection of regulated species infecting wheat.</title>
        <authorList>
            <person name="Nguyen H.D.T."/>
            <person name="Sultana T."/>
            <person name="Kesanakurti P."/>
            <person name="Hambleton S."/>
        </authorList>
    </citation>
    <scope>NUCLEOTIDE SEQUENCE</scope>
    <source>
        <strain evidence="5">DAOMC 236422</strain>
    </source>
</reference>
<evidence type="ECO:0000256" key="1">
    <source>
        <dbReference type="ARBA" id="ARBA00004123"/>
    </source>
</evidence>
<feature type="coiled-coil region" evidence="3">
    <location>
        <begin position="106"/>
        <end position="180"/>
    </location>
</feature>
<feature type="region of interest" description="Disordered" evidence="4">
    <location>
        <begin position="234"/>
        <end position="363"/>
    </location>
</feature>
<feature type="compositionally biased region" description="Low complexity" evidence="4">
    <location>
        <begin position="405"/>
        <end position="416"/>
    </location>
</feature>
<feature type="region of interest" description="Disordered" evidence="4">
    <location>
        <begin position="401"/>
        <end position="528"/>
    </location>
</feature>
<feature type="compositionally biased region" description="Basic and acidic residues" evidence="4">
    <location>
        <begin position="295"/>
        <end position="306"/>
    </location>
</feature>
<evidence type="ECO:0000313" key="5">
    <source>
        <dbReference type="EMBL" id="KAE8267323.1"/>
    </source>
</evidence>
<evidence type="ECO:0000256" key="3">
    <source>
        <dbReference type="SAM" id="Coils"/>
    </source>
</evidence>
<organism evidence="5 6">
    <name type="scientific">Tilletia walkeri</name>
    <dbReference type="NCBI Taxonomy" id="117179"/>
    <lineage>
        <taxon>Eukaryota</taxon>
        <taxon>Fungi</taxon>
        <taxon>Dikarya</taxon>
        <taxon>Basidiomycota</taxon>
        <taxon>Ustilaginomycotina</taxon>
        <taxon>Exobasidiomycetes</taxon>
        <taxon>Tilletiales</taxon>
        <taxon>Tilletiaceae</taxon>
        <taxon>Tilletia</taxon>
    </lineage>
</organism>
<feature type="compositionally biased region" description="Basic residues" evidence="4">
    <location>
        <begin position="438"/>
        <end position="457"/>
    </location>
</feature>
<feature type="compositionally biased region" description="Low complexity" evidence="4">
    <location>
        <begin position="267"/>
        <end position="294"/>
    </location>
</feature>
<feature type="compositionally biased region" description="Low complexity" evidence="4">
    <location>
        <begin position="468"/>
        <end position="480"/>
    </location>
</feature>
<proteinExistence type="predicted"/>
<dbReference type="Proteomes" id="UP000078113">
    <property type="component" value="Unassembled WGS sequence"/>
</dbReference>
<dbReference type="Pfam" id="PF05615">
    <property type="entry name" value="THOC7"/>
    <property type="match status" value="1"/>
</dbReference>
<accession>A0A8X7N6K0</accession>
<evidence type="ECO:0000256" key="2">
    <source>
        <dbReference type="ARBA" id="ARBA00023242"/>
    </source>
</evidence>
<feature type="region of interest" description="Disordered" evidence="4">
    <location>
        <begin position="206"/>
        <end position="225"/>
    </location>
</feature>
<dbReference type="EMBL" id="LWDG02000238">
    <property type="protein sequence ID" value="KAE8267323.1"/>
    <property type="molecule type" value="Genomic_DNA"/>
</dbReference>
<evidence type="ECO:0000313" key="6">
    <source>
        <dbReference type="Proteomes" id="UP000078113"/>
    </source>
</evidence>
<feature type="compositionally biased region" description="Gly residues" evidence="4">
    <location>
        <begin position="497"/>
        <end position="507"/>
    </location>
</feature>